<dbReference type="InterPro" id="IPR041714">
    <property type="entry name" value="VKOR_Actinobacteria"/>
</dbReference>
<feature type="transmembrane region" description="Helical" evidence="10">
    <location>
        <begin position="89"/>
        <end position="107"/>
    </location>
</feature>
<evidence type="ECO:0000256" key="10">
    <source>
        <dbReference type="SAM" id="Phobius"/>
    </source>
</evidence>
<dbReference type="Proteomes" id="UP000316252">
    <property type="component" value="Unassembled WGS sequence"/>
</dbReference>
<feature type="transmembrane region" description="Helical" evidence="10">
    <location>
        <begin position="182"/>
        <end position="204"/>
    </location>
</feature>
<feature type="transmembrane region" description="Helical" evidence="10">
    <location>
        <begin position="26"/>
        <end position="44"/>
    </location>
</feature>
<reference evidence="12 13" key="1">
    <citation type="submission" date="2019-06" db="EMBL/GenBank/DDBJ databases">
        <authorList>
            <person name="Li F."/>
        </authorList>
    </citation>
    <scope>NUCLEOTIDE SEQUENCE [LARGE SCALE GENOMIC DNA]</scope>
    <source>
        <strain evidence="12 13">10F1D-1</strain>
    </source>
</reference>
<dbReference type="GO" id="GO:0016020">
    <property type="term" value="C:membrane"/>
    <property type="evidence" value="ECO:0007669"/>
    <property type="project" value="UniProtKB-SubCell"/>
</dbReference>
<evidence type="ECO:0000256" key="9">
    <source>
        <dbReference type="ARBA" id="ARBA00023284"/>
    </source>
</evidence>
<keyword evidence="6" id="KW-0560">Oxidoreductase</keyword>
<dbReference type="GO" id="GO:0016491">
    <property type="term" value="F:oxidoreductase activity"/>
    <property type="evidence" value="ECO:0007669"/>
    <property type="project" value="UniProtKB-KW"/>
</dbReference>
<dbReference type="OrthoDB" id="9783799at2"/>
<evidence type="ECO:0000256" key="1">
    <source>
        <dbReference type="ARBA" id="ARBA00004141"/>
    </source>
</evidence>
<keyword evidence="5 10" id="KW-1133">Transmembrane helix</keyword>
<feature type="transmembrane region" description="Helical" evidence="10">
    <location>
        <begin position="141"/>
        <end position="161"/>
    </location>
</feature>
<comment type="caution">
    <text evidence="12">The sequence shown here is derived from an EMBL/GenBank/DDBJ whole genome shotgun (WGS) entry which is preliminary data.</text>
</comment>
<evidence type="ECO:0000256" key="3">
    <source>
        <dbReference type="ARBA" id="ARBA00022692"/>
    </source>
</evidence>
<evidence type="ECO:0000313" key="12">
    <source>
        <dbReference type="EMBL" id="TPW74529.1"/>
    </source>
</evidence>
<evidence type="ECO:0000259" key="11">
    <source>
        <dbReference type="SMART" id="SM00756"/>
    </source>
</evidence>
<dbReference type="Gene3D" id="1.20.1440.130">
    <property type="entry name" value="VKOR domain"/>
    <property type="match status" value="1"/>
</dbReference>
<keyword evidence="7 10" id="KW-0472">Membrane</keyword>
<protein>
    <submittedName>
        <fullName evidence="12">Vitamin K epoxide reductase family protein</fullName>
    </submittedName>
</protein>
<dbReference type="GO" id="GO:0048038">
    <property type="term" value="F:quinone binding"/>
    <property type="evidence" value="ECO:0007669"/>
    <property type="project" value="UniProtKB-KW"/>
</dbReference>
<dbReference type="EMBL" id="VHQG01000004">
    <property type="protein sequence ID" value="TPW74529.1"/>
    <property type="molecule type" value="Genomic_DNA"/>
</dbReference>
<evidence type="ECO:0000256" key="7">
    <source>
        <dbReference type="ARBA" id="ARBA00023136"/>
    </source>
</evidence>
<evidence type="ECO:0000256" key="4">
    <source>
        <dbReference type="ARBA" id="ARBA00022719"/>
    </source>
</evidence>
<evidence type="ECO:0000313" key="13">
    <source>
        <dbReference type="Proteomes" id="UP000316252"/>
    </source>
</evidence>
<gene>
    <name evidence="12" type="ORF">FJ657_13075</name>
</gene>
<evidence type="ECO:0000256" key="2">
    <source>
        <dbReference type="ARBA" id="ARBA00006214"/>
    </source>
</evidence>
<sequence>MGSASACEDASVTDTVAEAPTSRRSWIFAVFLIVAGALGWWAAFNLTLDKIAVLEDPNAALSCNVSAFVQCGKNLDSWQGSVFGFPNPLLGLGGFVAPIAVGVALLAGARFARWFWIAFNVGIVGALAFVIWLITQSFFSLGTLCPWCALVWSVTIPLFWATSLRNAKEGVFGDAPRRIGRLLTPWIVPITVACYLIVIVIGQIRIPIIQSLFL</sequence>
<comment type="subcellular location">
    <subcellularLocation>
        <location evidence="1">Membrane</location>
        <topology evidence="1">Multi-pass membrane protein</topology>
    </subcellularLocation>
</comment>
<evidence type="ECO:0000256" key="8">
    <source>
        <dbReference type="ARBA" id="ARBA00023157"/>
    </source>
</evidence>
<dbReference type="SMART" id="SM00756">
    <property type="entry name" value="VKc"/>
    <property type="match status" value="1"/>
</dbReference>
<comment type="similarity">
    <text evidence="2">Belongs to the VKOR family.</text>
</comment>
<keyword evidence="4" id="KW-0874">Quinone</keyword>
<dbReference type="Pfam" id="PF07884">
    <property type="entry name" value="VKOR"/>
    <property type="match status" value="1"/>
</dbReference>
<accession>A0A506Y2A3</accession>
<evidence type="ECO:0000256" key="6">
    <source>
        <dbReference type="ARBA" id="ARBA00023002"/>
    </source>
</evidence>
<feature type="transmembrane region" description="Helical" evidence="10">
    <location>
        <begin position="114"/>
        <end position="135"/>
    </location>
</feature>
<keyword evidence="8" id="KW-1015">Disulfide bond</keyword>
<evidence type="ECO:0000256" key="5">
    <source>
        <dbReference type="ARBA" id="ARBA00022989"/>
    </source>
</evidence>
<proteinExistence type="inferred from homology"/>
<dbReference type="InterPro" id="IPR038354">
    <property type="entry name" value="VKOR_sf"/>
</dbReference>
<organism evidence="12 13">
    <name type="scientific">Schumannella soli</name>
    <dbReference type="NCBI Taxonomy" id="2590779"/>
    <lineage>
        <taxon>Bacteria</taxon>
        <taxon>Bacillati</taxon>
        <taxon>Actinomycetota</taxon>
        <taxon>Actinomycetes</taxon>
        <taxon>Micrococcales</taxon>
        <taxon>Microbacteriaceae</taxon>
        <taxon>Schumannella</taxon>
    </lineage>
</organism>
<keyword evidence="13" id="KW-1185">Reference proteome</keyword>
<dbReference type="AlphaFoldDB" id="A0A506Y2A3"/>
<keyword evidence="3 10" id="KW-0812">Transmembrane</keyword>
<feature type="domain" description="Vitamin K epoxide reductase" evidence="11">
    <location>
        <begin position="25"/>
        <end position="166"/>
    </location>
</feature>
<dbReference type="CDD" id="cd12922">
    <property type="entry name" value="VKOR_5"/>
    <property type="match status" value="1"/>
</dbReference>
<dbReference type="InterPro" id="IPR012932">
    <property type="entry name" value="VKOR"/>
</dbReference>
<name>A0A506Y2A3_9MICO</name>
<keyword evidence="9" id="KW-0676">Redox-active center</keyword>